<gene>
    <name evidence="2" type="ORF">PPERSA_12416</name>
</gene>
<protein>
    <submittedName>
        <fullName evidence="2">Protein kinase-like domain</fullName>
    </submittedName>
</protein>
<comment type="caution">
    <text evidence="2">The sequence shown here is derived from an EMBL/GenBank/DDBJ whole genome shotgun (WGS) entry which is preliminary data.</text>
</comment>
<dbReference type="InParanoid" id="A0A0V0QPB3"/>
<dbReference type="AlphaFoldDB" id="A0A0V0QPB3"/>
<name>A0A0V0QPB3_PSEPJ</name>
<sequence length="955" mass="114154">MAKMLNSVVHLNVTPQKQNNKYLHTLEDMIGDDNIQQETEFDDWKFLKLIHEIPESQKSLKFIHKQTNNVYALKCYQNKFDYDIERQQIDYVNMNIGEDKANQYLCICADRDDKENILFYEIGDCSLRELTEVMGENERFWFEPTYFLQLNFLILNSYKILKYLIENNIYPNNITIDNIQLFRVGPRGDLRPKFMDIFYQESVQAKKFSSFHDMQGHLIGEESQRINMARQSYRQLGLAILEALHSSIVALEKQRRKTFYLDMSLIAKYPYQYPHLSEREKLNQIDIYYGGVEKHSKCTIYDEALQQDVVGFVKSLLQRGNQEELDKMFQQLEDQVQPLLDIDGFQRQVIVKQLKEPAEALREEKEENIIDELQMYLDLELIDCGQQLLSDLEEQGISLSKNKSYLYYRMRYFLLLGQKEIFTSQIKLLLNNRAKYNFDYSNPKYQKSDEDYLFEVLFAISDHYDEDQKQIAFNQAYEYFSSNYGKFDYKTLRIIRYQAEMYQQQSKFDNVIILLEPWCQDLYDSRDEIYHYQKQRIEIYVLFIKACLKMGKYNKRDYIEEYLIDCEKAIKLIKANKTALNGDIKFVQGIFVSEVERDKEKALKYFYESLQLYKNSIGKKSVKYCDVLHQICIILNRNKQYDEVLPFTEEHLTILQQILHYNGDLDQIFKQIQQKLYETYLHTSTGHQHLLDTWLNQGQYFADAHDFDLALEYMNIGKWLIDKDYLMKLKKKSPGIIYVPSYEMDVREKLIKIRKEISQTVNLSKRESLNKQALVMIEEVFQDESHVKQEHSQQYFEDQYFHFSLAMVKLQLILLRQNQDVNSLKYKDIWETIFNCLKDKYNIYHKDKFKKDTIAVFQGVCQKYNHDLTNQIVFYKAIHIQEMIFHRYEKLVMNLPKYVHLNQVTGKNLQSYHYIPNSQMKNINDLSGSNKQTDSQQQKQQSTDAEKSQTACQIF</sequence>
<dbReference type="GO" id="GO:0016301">
    <property type="term" value="F:kinase activity"/>
    <property type="evidence" value="ECO:0007669"/>
    <property type="project" value="UniProtKB-KW"/>
</dbReference>
<evidence type="ECO:0000256" key="1">
    <source>
        <dbReference type="SAM" id="MobiDB-lite"/>
    </source>
</evidence>
<dbReference type="Gene3D" id="1.25.40.10">
    <property type="entry name" value="Tetratricopeptide repeat domain"/>
    <property type="match status" value="1"/>
</dbReference>
<dbReference type="InterPro" id="IPR011009">
    <property type="entry name" value="Kinase-like_dom_sf"/>
</dbReference>
<dbReference type="InterPro" id="IPR011990">
    <property type="entry name" value="TPR-like_helical_dom_sf"/>
</dbReference>
<organism evidence="2 3">
    <name type="scientific">Pseudocohnilembus persalinus</name>
    <name type="common">Ciliate</name>
    <dbReference type="NCBI Taxonomy" id="266149"/>
    <lineage>
        <taxon>Eukaryota</taxon>
        <taxon>Sar</taxon>
        <taxon>Alveolata</taxon>
        <taxon>Ciliophora</taxon>
        <taxon>Intramacronucleata</taxon>
        <taxon>Oligohymenophorea</taxon>
        <taxon>Scuticociliatia</taxon>
        <taxon>Philasterida</taxon>
        <taxon>Pseudocohnilembidae</taxon>
        <taxon>Pseudocohnilembus</taxon>
    </lineage>
</organism>
<dbReference type="EMBL" id="LDAU01000122">
    <property type="protein sequence ID" value="KRX03969.1"/>
    <property type="molecule type" value="Genomic_DNA"/>
</dbReference>
<dbReference type="SUPFAM" id="SSF48452">
    <property type="entry name" value="TPR-like"/>
    <property type="match status" value="1"/>
</dbReference>
<feature type="region of interest" description="Disordered" evidence="1">
    <location>
        <begin position="923"/>
        <end position="950"/>
    </location>
</feature>
<evidence type="ECO:0000313" key="3">
    <source>
        <dbReference type="Proteomes" id="UP000054937"/>
    </source>
</evidence>
<accession>A0A0V0QPB3</accession>
<evidence type="ECO:0000313" key="2">
    <source>
        <dbReference type="EMBL" id="KRX03969.1"/>
    </source>
</evidence>
<feature type="compositionally biased region" description="Low complexity" evidence="1">
    <location>
        <begin position="931"/>
        <end position="943"/>
    </location>
</feature>
<keyword evidence="2" id="KW-0418">Kinase</keyword>
<keyword evidence="3" id="KW-1185">Reference proteome</keyword>
<dbReference type="Proteomes" id="UP000054937">
    <property type="component" value="Unassembled WGS sequence"/>
</dbReference>
<proteinExistence type="predicted"/>
<reference evidence="2 3" key="1">
    <citation type="journal article" date="2015" name="Sci. Rep.">
        <title>Genome of the facultative scuticociliatosis pathogen Pseudocohnilembus persalinus provides insight into its virulence through horizontal gene transfer.</title>
        <authorList>
            <person name="Xiong J."/>
            <person name="Wang G."/>
            <person name="Cheng J."/>
            <person name="Tian M."/>
            <person name="Pan X."/>
            <person name="Warren A."/>
            <person name="Jiang C."/>
            <person name="Yuan D."/>
            <person name="Miao W."/>
        </authorList>
    </citation>
    <scope>NUCLEOTIDE SEQUENCE [LARGE SCALE GENOMIC DNA]</scope>
    <source>
        <strain evidence="2">36N120E</strain>
    </source>
</reference>
<dbReference type="SUPFAM" id="SSF56112">
    <property type="entry name" value="Protein kinase-like (PK-like)"/>
    <property type="match status" value="1"/>
</dbReference>
<keyword evidence="2" id="KW-0808">Transferase</keyword>